<reference evidence="3" key="1">
    <citation type="submission" date="2019-06" db="EMBL/GenBank/DDBJ databases">
        <authorList>
            <person name="Gan P."/>
            <person name="Shirasu K."/>
        </authorList>
    </citation>
    <scope>NUCLEOTIDE SEQUENCE [LARGE SCALE GENOMIC DNA]</scope>
    <source>
        <strain evidence="3">CAD2</strain>
    </source>
</reference>
<dbReference type="Pfam" id="PF26640">
    <property type="entry name" value="DUF8212"/>
    <property type="match status" value="1"/>
</dbReference>
<dbReference type="PANTHER" id="PTHR10622:SF10">
    <property type="entry name" value="HET DOMAIN-CONTAINING PROTEIN"/>
    <property type="match status" value="1"/>
</dbReference>
<dbReference type="OrthoDB" id="20872at2759"/>
<dbReference type="AlphaFoldDB" id="A0A9P5K3I7"/>
<dbReference type="EMBL" id="QPMT01000024">
    <property type="protein sequence ID" value="KAF4857838.1"/>
    <property type="molecule type" value="Genomic_DNA"/>
</dbReference>
<dbReference type="PANTHER" id="PTHR10622">
    <property type="entry name" value="HET DOMAIN-CONTAINING PROTEIN"/>
    <property type="match status" value="1"/>
</dbReference>
<gene>
    <name evidence="3" type="ORF">CGCSCA2_v007780</name>
</gene>
<protein>
    <submittedName>
        <fullName evidence="3">Vegetative incompatibility protein HET-E-1</fullName>
    </submittedName>
</protein>
<evidence type="ECO:0000313" key="4">
    <source>
        <dbReference type="Proteomes" id="UP000711996"/>
    </source>
</evidence>
<feature type="domain" description="DUF8212" evidence="2">
    <location>
        <begin position="246"/>
        <end position="328"/>
    </location>
</feature>
<evidence type="ECO:0000259" key="1">
    <source>
        <dbReference type="Pfam" id="PF06985"/>
    </source>
</evidence>
<evidence type="ECO:0000313" key="3">
    <source>
        <dbReference type="EMBL" id="KAF4857838.1"/>
    </source>
</evidence>
<dbReference type="Proteomes" id="UP000711996">
    <property type="component" value="Unassembled WGS sequence"/>
</dbReference>
<proteinExistence type="predicted"/>
<evidence type="ECO:0000259" key="2">
    <source>
        <dbReference type="Pfam" id="PF26640"/>
    </source>
</evidence>
<dbReference type="InterPro" id="IPR010730">
    <property type="entry name" value="HET"/>
</dbReference>
<organism evidence="3 4">
    <name type="scientific">Colletotrichum siamense</name>
    <name type="common">Anthracnose fungus</name>
    <dbReference type="NCBI Taxonomy" id="690259"/>
    <lineage>
        <taxon>Eukaryota</taxon>
        <taxon>Fungi</taxon>
        <taxon>Dikarya</taxon>
        <taxon>Ascomycota</taxon>
        <taxon>Pezizomycotina</taxon>
        <taxon>Sordariomycetes</taxon>
        <taxon>Hypocreomycetidae</taxon>
        <taxon>Glomerellales</taxon>
        <taxon>Glomerellaceae</taxon>
        <taxon>Colletotrichum</taxon>
        <taxon>Colletotrichum gloeosporioides species complex</taxon>
    </lineage>
</organism>
<name>A0A9P5K3I7_COLSI</name>
<dbReference type="InterPro" id="IPR058525">
    <property type="entry name" value="DUF8212"/>
</dbReference>
<feature type="domain" description="Heterokaryon incompatibility" evidence="1">
    <location>
        <begin position="22"/>
        <end position="108"/>
    </location>
</feature>
<accession>A0A9P5K3I7</accession>
<comment type="caution">
    <text evidence="3">The sequence shown here is derived from an EMBL/GenBank/DDBJ whole genome shotgun (WGS) entry which is preliminary data.</text>
</comment>
<sequence>MRLINARTLQLEEFFGEGVPKYAILSHIWVDGQEVTFQEFLDQKARDKLGWTKIARTVRLALDDELEHVWIDTCCIDKTSSAELTEAINSMMSWYEHSQVCYTYLEDVRSGLGTDQEEEAFRNSRWFTRGWTLQELLAPSKLVFVFADWTRFATRDEMAGLVSSITGIDASFLHTPNGTEEHHEFPGKYTFAALCGSRKAKLNLASIAQRMSWASNRQTTRVEDIAYCLLGIFNINMPLLYGEGPKAFFRLQEQIMMNSDDQSILAWNFKGLERVREEAGDHDETWLWEYNYKPTFAGFFATSPSAFSTCQSIRRINTGKPTLHSLITNKGLRLELPLGQVSDCPYAFLECQDKYASARVVALPSAPRKASKLVKFNQLIN</sequence>
<dbReference type="Pfam" id="PF06985">
    <property type="entry name" value="HET"/>
    <property type="match status" value="1"/>
</dbReference>
<keyword evidence="4" id="KW-1185">Reference proteome</keyword>